<dbReference type="RefSeq" id="WP_319699973.1">
    <property type="nucleotide sequence ID" value="NZ_JARAWN010000672.1"/>
</dbReference>
<keyword evidence="1" id="KW-0092">Biotin</keyword>
<gene>
    <name evidence="3" type="ORF">PV367_44960</name>
</gene>
<name>A0AAJ2PZU1_9ACTN</name>
<dbReference type="Gene3D" id="2.40.50.100">
    <property type="match status" value="1"/>
</dbReference>
<dbReference type="FunFam" id="2.40.50.100:FF:000003">
    <property type="entry name" value="Acetyl-CoA carboxylase biotin carboxyl carrier protein"/>
    <property type="match status" value="1"/>
</dbReference>
<dbReference type="Proteomes" id="UP001273589">
    <property type="component" value="Unassembled WGS sequence"/>
</dbReference>
<dbReference type="PROSITE" id="PS50968">
    <property type="entry name" value="BIOTINYL_LIPOYL"/>
    <property type="match status" value="1"/>
</dbReference>
<dbReference type="InterPro" id="IPR001882">
    <property type="entry name" value="Biotin_BS"/>
</dbReference>
<evidence type="ECO:0000313" key="4">
    <source>
        <dbReference type="Proteomes" id="UP001273589"/>
    </source>
</evidence>
<evidence type="ECO:0000256" key="1">
    <source>
        <dbReference type="ARBA" id="ARBA00023267"/>
    </source>
</evidence>
<comment type="caution">
    <text evidence="3">The sequence shown here is derived from an EMBL/GenBank/DDBJ whole genome shotgun (WGS) entry which is preliminary data.</text>
</comment>
<organism evidence="3 4">
    <name type="scientific">Streptomyces europaeiscabiei</name>
    <dbReference type="NCBI Taxonomy" id="146819"/>
    <lineage>
        <taxon>Bacteria</taxon>
        <taxon>Bacillati</taxon>
        <taxon>Actinomycetota</taxon>
        <taxon>Actinomycetes</taxon>
        <taxon>Kitasatosporales</taxon>
        <taxon>Streptomycetaceae</taxon>
        <taxon>Streptomyces</taxon>
    </lineage>
</organism>
<dbReference type="InterPro" id="IPR000089">
    <property type="entry name" value="Biotin_lipoyl"/>
</dbReference>
<reference evidence="3" key="1">
    <citation type="journal article" date="2023" name="Microb. Genom.">
        <title>Mesoterricola silvestris gen. nov., sp. nov., Mesoterricola sediminis sp. nov., Geothrix oryzae sp. nov., Geothrix edaphica sp. nov., Geothrix rubra sp. nov., and Geothrix limicola sp. nov., six novel members of Acidobacteriota isolated from soils.</title>
        <authorList>
            <person name="Weisberg A.J."/>
            <person name="Pearce E."/>
            <person name="Kramer C.G."/>
            <person name="Chang J.H."/>
            <person name="Clarke C.R."/>
        </authorList>
    </citation>
    <scope>NUCLEOTIDE SEQUENCE</scope>
    <source>
        <strain evidence="3">ND06-05F</strain>
    </source>
</reference>
<dbReference type="SUPFAM" id="SSF51230">
    <property type="entry name" value="Single hybrid motif"/>
    <property type="match status" value="1"/>
</dbReference>
<dbReference type="Pfam" id="PF00364">
    <property type="entry name" value="Biotin_lipoyl"/>
    <property type="match status" value="1"/>
</dbReference>
<dbReference type="AlphaFoldDB" id="A0AAJ2PZU1"/>
<evidence type="ECO:0000259" key="2">
    <source>
        <dbReference type="PROSITE" id="PS50968"/>
    </source>
</evidence>
<dbReference type="PANTHER" id="PTHR18866:SF126">
    <property type="entry name" value="BIOTIN CARBOXYLASE"/>
    <property type="match status" value="1"/>
</dbReference>
<dbReference type="InterPro" id="IPR011053">
    <property type="entry name" value="Single_hybrid_motif"/>
</dbReference>
<dbReference type="PANTHER" id="PTHR18866">
    <property type="entry name" value="CARBOXYLASE:PYRUVATE/ACETYL-COA/PROPIONYL-COA CARBOXYLASE"/>
    <property type="match status" value="1"/>
</dbReference>
<sequence length="81" mass="8381">TTQQAPGSLLAPMPGTVVRVAENLKPGSAVQAGQPLLWLEAMKMEHRITAPATGTLTALHVTVGQQVEMGALLAVVQAQPT</sequence>
<dbReference type="EMBL" id="JARAWN010000672">
    <property type="protein sequence ID" value="MDX3136789.1"/>
    <property type="molecule type" value="Genomic_DNA"/>
</dbReference>
<protein>
    <submittedName>
        <fullName evidence="3">Acetyl-CoA carboxylase biotin carboxyl carrier protein subunit</fullName>
    </submittedName>
</protein>
<dbReference type="CDD" id="cd06850">
    <property type="entry name" value="biotinyl_domain"/>
    <property type="match status" value="1"/>
</dbReference>
<dbReference type="InterPro" id="IPR050856">
    <property type="entry name" value="Biotin_carboxylase_complex"/>
</dbReference>
<dbReference type="PROSITE" id="PS00188">
    <property type="entry name" value="BIOTIN"/>
    <property type="match status" value="1"/>
</dbReference>
<evidence type="ECO:0000313" key="3">
    <source>
        <dbReference type="EMBL" id="MDX3136789.1"/>
    </source>
</evidence>
<feature type="domain" description="Lipoyl-binding" evidence="2">
    <location>
        <begin position="1"/>
        <end position="77"/>
    </location>
</feature>
<accession>A0AAJ2PZU1</accession>
<feature type="non-terminal residue" evidence="3">
    <location>
        <position position="1"/>
    </location>
</feature>
<proteinExistence type="predicted"/>